<proteinExistence type="predicted"/>
<keyword evidence="2" id="KW-1185">Reference proteome</keyword>
<organism evidence="1 2">
    <name type="scientific">Armillaria luteobubalina</name>
    <dbReference type="NCBI Taxonomy" id="153913"/>
    <lineage>
        <taxon>Eukaryota</taxon>
        <taxon>Fungi</taxon>
        <taxon>Dikarya</taxon>
        <taxon>Basidiomycota</taxon>
        <taxon>Agaricomycotina</taxon>
        <taxon>Agaricomycetes</taxon>
        <taxon>Agaricomycetidae</taxon>
        <taxon>Agaricales</taxon>
        <taxon>Marasmiineae</taxon>
        <taxon>Physalacriaceae</taxon>
        <taxon>Armillaria</taxon>
    </lineage>
</organism>
<gene>
    <name evidence="1" type="ORF">EDD18DRAFT_1109726</name>
</gene>
<evidence type="ECO:0000313" key="2">
    <source>
        <dbReference type="Proteomes" id="UP001175228"/>
    </source>
</evidence>
<reference evidence="1" key="1">
    <citation type="submission" date="2023-06" db="EMBL/GenBank/DDBJ databases">
        <authorList>
            <consortium name="Lawrence Berkeley National Laboratory"/>
            <person name="Ahrendt S."/>
            <person name="Sahu N."/>
            <person name="Indic B."/>
            <person name="Wong-Bajracharya J."/>
            <person name="Merenyi Z."/>
            <person name="Ke H.-M."/>
            <person name="Monk M."/>
            <person name="Kocsube S."/>
            <person name="Drula E."/>
            <person name="Lipzen A."/>
            <person name="Balint B."/>
            <person name="Henrissat B."/>
            <person name="Andreopoulos B."/>
            <person name="Martin F.M."/>
            <person name="Harder C.B."/>
            <person name="Rigling D."/>
            <person name="Ford K.L."/>
            <person name="Foster G.D."/>
            <person name="Pangilinan J."/>
            <person name="Papanicolaou A."/>
            <person name="Barry K."/>
            <person name="LaButti K."/>
            <person name="Viragh M."/>
            <person name="Koriabine M."/>
            <person name="Yan M."/>
            <person name="Riley R."/>
            <person name="Champramary S."/>
            <person name="Plett K.L."/>
            <person name="Tsai I.J."/>
            <person name="Slot J."/>
            <person name="Sipos G."/>
            <person name="Plett J."/>
            <person name="Nagy L.G."/>
            <person name="Grigoriev I.V."/>
        </authorList>
    </citation>
    <scope>NUCLEOTIDE SEQUENCE</scope>
    <source>
        <strain evidence="1">HWK02</strain>
    </source>
</reference>
<dbReference type="EMBL" id="JAUEPU010000034">
    <property type="protein sequence ID" value="KAK0490178.1"/>
    <property type="molecule type" value="Genomic_DNA"/>
</dbReference>
<name>A0AA39PW27_9AGAR</name>
<accession>A0AA39PW27</accession>
<comment type="caution">
    <text evidence="1">The sequence shown here is derived from an EMBL/GenBank/DDBJ whole genome shotgun (WGS) entry which is preliminary data.</text>
</comment>
<dbReference type="Proteomes" id="UP001175228">
    <property type="component" value="Unassembled WGS sequence"/>
</dbReference>
<evidence type="ECO:0000313" key="1">
    <source>
        <dbReference type="EMBL" id="KAK0490178.1"/>
    </source>
</evidence>
<dbReference type="AlphaFoldDB" id="A0AA39PW27"/>
<protein>
    <submittedName>
        <fullName evidence="1">Uncharacterized protein</fullName>
    </submittedName>
</protein>
<sequence length="413" mass="46597">MATKFSFISASRSIKLSLLFLKTLDLEVSYIVLDSWTYIARNAQTALRMLSAWLQSTLSRRPNISLDSKLKLRVLELYRLSMGIQLQLWTIKIDNFDQPFMIPTPPPLEEDDSDLDTVHEYDSDIGRDNPEFLELDSDYEFEEDTDETWDEIALKAFHDEMVEWMVELEEQKQAATDLDYLQKPVKQKIGHPKHYQSFDNMAWFSTPGASGSGQMVTVDSDSDIEIIDPPSHVPSSPLPDVSKPLLHTVSSPPPVIVNLPCAPSSPPPVIGCPWSASVLSAPSVYSDDEVNSFPPCVAPPPTAKTPILPEEEEYSPEEWDCVLDEIIDSRAGHGGADDGNRGQPVENSVEIRDWSTLWEQIKQDMKKNLSLSKYNQLLILHNFATLRIKGYKRIEASHDIACQWHEGEGIHFA</sequence>